<reference evidence="2" key="2">
    <citation type="submission" date="2025-08" db="UniProtKB">
        <authorList>
            <consortium name="Ensembl"/>
        </authorList>
    </citation>
    <scope>IDENTIFICATION</scope>
</reference>
<dbReference type="PANTHER" id="PTHR46280">
    <property type="entry name" value="PLECKSTRIN HOMOLOGY DOMAIN-CONTAINING FAMILY F MEMBER 2-RELATED"/>
    <property type="match status" value="1"/>
</dbReference>
<reference evidence="2" key="1">
    <citation type="submission" date="2020-03" db="EMBL/GenBank/DDBJ databases">
        <title>Melopsittacus undulatus (budgerigar) genome, bMelUnd1, maternal haplotype with Z.</title>
        <authorList>
            <person name="Gedman G."/>
            <person name="Mountcastle J."/>
            <person name="Haase B."/>
            <person name="Formenti G."/>
            <person name="Wright T."/>
            <person name="Apodaca J."/>
            <person name="Pelan S."/>
            <person name="Chow W."/>
            <person name="Rhie A."/>
            <person name="Howe K."/>
            <person name="Fedrigo O."/>
            <person name="Jarvis E.D."/>
        </authorList>
    </citation>
    <scope>NUCLEOTIDE SEQUENCE [LARGE SCALE GENOMIC DNA]</scope>
</reference>
<dbReference type="SUPFAM" id="SSF50729">
    <property type="entry name" value="PH domain-like"/>
    <property type="match status" value="1"/>
</dbReference>
<accession>A0A8V5H032</accession>
<reference evidence="2" key="3">
    <citation type="submission" date="2025-09" db="UniProtKB">
        <authorList>
            <consortium name="Ensembl"/>
        </authorList>
    </citation>
    <scope>IDENTIFICATION</scope>
</reference>
<dbReference type="InterPro" id="IPR051765">
    <property type="entry name" value="PH_domain-containing_F"/>
</dbReference>
<dbReference type="PANTHER" id="PTHR46280:SF2">
    <property type="entry name" value="PLECKSTRIN HOMOLOGY DOMAIN-CONTAINING FAMILY F MEMBER 1"/>
    <property type="match status" value="1"/>
</dbReference>
<name>A0A8V5H032_MELUD</name>
<dbReference type="GO" id="GO:0005764">
    <property type="term" value="C:lysosome"/>
    <property type="evidence" value="ECO:0007669"/>
    <property type="project" value="TreeGrafter"/>
</dbReference>
<dbReference type="Proteomes" id="UP000694405">
    <property type="component" value="Unassembled WGS sequence"/>
</dbReference>
<dbReference type="Ensembl" id="ENSMUNT00000026751.1">
    <property type="protein sequence ID" value="ENSMUNP00000030455.1"/>
    <property type="gene ID" value="ENSMUNG00000017620.1"/>
</dbReference>
<evidence type="ECO:0000256" key="1">
    <source>
        <dbReference type="SAM" id="MobiDB-lite"/>
    </source>
</evidence>
<sequence>MVDHLANTEINTVRISLNHNTVESFFGATGQLLAVLGRVLLGERILTKECHKKPKPRIIFFFNDILVYGNTVINTLQMNHWMIETSKKSFLVSMASLIVRKEWICHLEECIRHLLMETGRQPSMEHAAPWIPDKVTDICMHCTKTNFAMVYNLCYRQLLVEKNEEEADCRQQEPICSAIPGYEPSSGDDSDKSDNDKADQWPVDTVLYLRSILVIFS</sequence>
<feature type="region of interest" description="Disordered" evidence="1">
    <location>
        <begin position="178"/>
        <end position="198"/>
    </location>
</feature>
<dbReference type="GO" id="GO:0007032">
    <property type="term" value="P:endosome organization"/>
    <property type="evidence" value="ECO:0007669"/>
    <property type="project" value="TreeGrafter"/>
</dbReference>
<dbReference type="GO" id="GO:0035091">
    <property type="term" value="F:phosphatidylinositol binding"/>
    <property type="evidence" value="ECO:0007669"/>
    <property type="project" value="TreeGrafter"/>
</dbReference>
<keyword evidence="3" id="KW-1185">Reference proteome</keyword>
<dbReference type="GO" id="GO:0005769">
    <property type="term" value="C:early endosome"/>
    <property type="evidence" value="ECO:0007669"/>
    <property type="project" value="TreeGrafter"/>
</dbReference>
<evidence type="ECO:0000313" key="2">
    <source>
        <dbReference type="Ensembl" id="ENSMUNP00000030455.1"/>
    </source>
</evidence>
<proteinExistence type="predicted"/>
<evidence type="ECO:0000313" key="3">
    <source>
        <dbReference type="Proteomes" id="UP000694405"/>
    </source>
</evidence>
<dbReference type="GO" id="GO:2001244">
    <property type="term" value="P:positive regulation of intrinsic apoptotic signaling pathway"/>
    <property type="evidence" value="ECO:0007669"/>
    <property type="project" value="TreeGrafter"/>
</dbReference>
<feature type="compositionally biased region" description="Basic and acidic residues" evidence="1">
    <location>
        <begin position="189"/>
        <end position="198"/>
    </location>
</feature>
<dbReference type="GO" id="GO:0010508">
    <property type="term" value="P:positive regulation of autophagy"/>
    <property type="evidence" value="ECO:0007669"/>
    <property type="project" value="TreeGrafter"/>
</dbReference>
<dbReference type="AlphaFoldDB" id="A0A8V5H032"/>
<protein>
    <submittedName>
        <fullName evidence="2">Uncharacterized protein</fullName>
    </submittedName>
</protein>
<organism evidence="2 3">
    <name type="scientific">Melopsittacus undulatus</name>
    <name type="common">Budgerigar</name>
    <name type="synonym">Psittacus undulatus</name>
    <dbReference type="NCBI Taxonomy" id="13146"/>
    <lineage>
        <taxon>Eukaryota</taxon>
        <taxon>Metazoa</taxon>
        <taxon>Chordata</taxon>
        <taxon>Craniata</taxon>
        <taxon>Vertebrata</taxon>
        <taxon>Euteleostomi</taxon>
        <taxon>Archelosauria</taxon>
        <taxon>Archosauria</taxon>
        <taxon>Dinosauria</taxon>
        <taxon>Saurischia</taxon>
        <taxon>Theropoda</taxon>
        <taxon>Coelurosauria</taxon>
        <taxon>Aves</taxon>
        <taxon>Neognathae</taxon>
        <taxon>Neoaves</taxon>
        <taxon>Telluraves</taxon>
        <taxon>Australaves</taxon>
        <taxon>Psittaciformes</taxon>
        <taxon>Psittaculidae</taxon>
        <taxon>Melopsittacus</taxon>
    </lineage>
</organism>
<dbReference type="GO" id="GO:0008333">
    <property type="term" value="P:endosome to lysosome transport"/>
    <property type="evidence" value="ECO:0007669"/>
    <property type="project" value="TreeGrafter"/>
</dbReference>